<dbReference type="SMART" id="SM00855">
    <property type="entry name" value="PGAM"/>
    <property type="match status" value="1"/>
</dbReference>
<dbReference type="SUPFAM" id="SSF53254">
    <property type="entry name" value="Phosphoglycerate mutase-like"/>
    <property type="match status" value="1"/>
</dbReference>
<protein>
    <submittedName>
        <fullName evidence="3">Histidine phosphatase family protein</fullName>
        <ecNumber evidence="3">3.1.3.-</ecNumber>
    </submittedName>
</protein>
<dbReference type="InterPro" id="IPR001345">
    <property type="entry name" value="PG/BPGM_mutase_AS"/>
</dbReference>
<dbReference type="EC" id="3.1.3.-" evidence="3"/>
<dbReference type="Proteomes" id="UP001597263">
    <property type="component" value="Unassembled WGS sequence"/>
</dbReference>
<dbReference type="Gene3D" id="3.40.50.1240">
    <property type="entry name" value="Phosphoglycerate mutase-like"/>
    <property type="match status" value="1"/>
</dbReference>
<dbReference type="InterPro" id="IPR013078">
    <property type="entry name" value="His_Pase_superF_clade-1"/>
</dbReference>
<reference evidence="4" key="1">
    <citation type="journal article" date="2019" name="Int. J. Syst. Evol. Microbiol.">
        <title>The Global Catalogue of Microorganisms (GCM) 10K type strain sequencing project: providing services to taxonomists for standard genome sequencing and annotation.</title>
        <authorList>
            <consortium name="The Broad Institute Genomics Platform"/>
            <consortium name="The Broad Institute Genome Sequencing Center for Infectious Disease"/>
            <person name="Wu L."/>
            <person name="Ma J."/>
        </authorList>
    </citation>
    <scope>NUCLEOTIDE SEQUENCE [LARGE SCALE GENOMIC DNA]</scope>
    <source>
        <strain evidence="4">CCUG 49584</strain>
    </source>
</reference>
<evidence type="ECO:0000313" key="4">
    <source>
        <dbReference type="Proteomes" id="UP001597263"/>
    </source>
</evidence>
<evidence type="ECO:0000256" key="1">
    <source>
        <dbReference type="ARBA" id="ARBA00023152"/>
    </source>
</evidence>
<dbReference type="EMBL" id="JBHTMA010000037">
    <property type="protein sequence ID" value="MFD1227822.1"/>
    <property type="molecule type" value="Genomic_DNA"/>
</dbReference>
<dbReference type="InterPro" id="IPR029033">
    <property type="entry name" value="His_PPase_superfam"/>
</dbReference>
<dbReference type="CDD" id="cd07067">
    <property type="entry name" value="HP_PGM_like"/>
    <property type="match status" value="1"/>
</dbReference>
<keyword evidence="3" id="KW-0378">Hydrolase</keyword>
<dbReference type="PIRSF" id="PIRSF000709">
    <property type="entry name" value="6PFK_2-Ptase"/>
    <property type="match status" value="1"/>
</dbReference>
<gene>
    <name evidence="3" type="ORF">ACFQ35_11795</name>
</gene>
<dbReference type="PANTHER" id="PTHR48100">
    <property type="entry name" value="BROAD-SPECIFICITY PHOSPHATASE YOR283W-RELATED"/>
    <property type="match status" value="1"/>
</dbReference>
<accession>A0ABW3V596</accession>
<proteinExistence type="predicted"/>
<dbReference type="RefSeq" id="WP_289386477.1">
    <property type="nucleotide sequence ID" value="NZ_JAUCBM010000002.1"/>
</dbReference>
<evidence type="ECO:0000256" key="2">
    <source>
        <dbReference type="ARBA" id="ARBA00023235"/>
    </source>
</evidence>
<comment type="caution">
    <text evidence="3">The sequence shown here is derived from an EMBL/GenBank/DDBJ whole genome shotgun (WGS) entry which is preliminary data.</text>
</comment>
<dbReference type="PROSITE" id="PS00175">
    <property type="entry name" value="PG_MUTASE"/>
    <property type="match status" value="1"/>
</dbReference>
<keyword evidence="4" id="KW-1185">Reference proteome</keyword>
<name>A0ABW3V596_9HYPH</name>
<dbReference type="PANTHER" id="PTHR48100:SF1">
    <property type="entry name" value="HISTIDINE PHOSPHATASE FAMILY PROTEIN-RELATED"/>
    <property type="match status" value="1"/>
</dbReference>
<keyword evidence="2" id="KW-0413">Isomerase</keyword>
<evidence type="ECO:0000313" key="3">
    <source>
        <dbReference type="EMBL" id="MFD1227822.1"/>
    </source>
</evidence>
<keyword evidence="1" id="KW-0324">Glycolysis</keyword>
<dbReference type="Pfam" id="PF00300">
    <property type="entry name" value="His_Phos_1"/>
    <property type="match status" value="1"/>
</dbReference>
<dbReference type="GO" id="GO:0016787">
    <property type="term" value="F:hydrolase activity"/>
    <property type="evidence" value="ECO:0007669"/>
    <property type="project" value="UniProtKB-KW"/>
</dbReference>
<dbReference type="InterPro" id="IPR050275">
    <property type="entry name" value="PGM_Phosphatase"/>
</dbReference>
<sequence length="196" mass="21875">MIYLVRHGQTQYNAAGRWQGQVDSPLTELGITQATAVAEKLKTLTQGSTTAIFASPLSRAHHTAKIIAKKVSSENDIILDPRLMEIGMGSWDGLTDYEIEKEWPDSLAGLDRHEWFFHSPDGETYEDMSVRVEAVLNAIDNHNAQIKIIVSHGVTGRLIRGIHSKLSKEHSVRLDVPQDAIFKLFESGKIDRISVM</sequence>
<organism evidence="3 4">
    <name type="scientific">Pseudochrobactrum kiredjianiae</name>
    <dbReference type="NCBI Taxonomy" id="386305"/>
    <lineage>
        <taxon>Bacteria</taxon>
        <taxon>Pseudomonadati</taxon>
        <taxon>Pseudomonadota</taxon>
        <taxon>Alphaproteobacteria</taxon>
        <taxon>Hyphomicrobiales</taxon>
        <taxon>Brucellaceae</taxon>
        <taxon>Pseudochrobactrum</taxon>
    </lineage>
</organism>